<evidence type="ECO:0000313" key="5">
    <source>
        <dbReference type="Proteomes" id="UP001476282"/>
    </source>
</evidence>
<dbReference type="PANTHER" id="PTHR42699">
    <property type="match status" value="1"/>
</dbReference>
<dbReference type="EMBL" id="BAABRI010000031">
    <property type="protein sequence ID" value="GAA5484669.1"/>
    <property type="molecule type" value="Genomic_DNA"/>
</dbReference>
<dbReference type="Gene3D" id="3.90.1150.10">
    <property type="entry name" value="Aspartate Aminotransferase, domain 1"/>
    <property type="match status" value="1"/>
</dbReference>
<organism evidence="4 5">
    <name type="scientific">Haloferula sargassicola</name>
    <dbReference type="NCBI Taxonomy" id="490096"/>
    <lineage>
        <taxon>Bacteria</taxon>
        <taxon>Pseudomonadati</taxon>
        <taxon>Verrucomicrobiota</taxon>
        <taxon>Verrucomicrobiia</taxon>
        <taxon>Verrucomicrobiales</taxon>
        <taxon>Verrucomicrobiaceae</taxon>
        <taxon>Haloferula</taxon>
    </lineage>
</organism>
<evidence type="ECO:0000256" key="3">
    <source>
        <dbReference type="RuleBase" id="RU362118"/>
    </source>
</evidence>
<evidence type="ECO:0000256" key="1">
    <source>
        <dbReference type="ARBA" id="ARBA00001933"/>
    </source>
</evidence>
<dbReference type="Pfam" id="PF01053">
    <property type="entry name" value="Cys_Met_Meta_PP"/>
    <property type="match status" value="1"/>
</dbReference>
<dbReference type="Proteomes" id="UP001476282">
    <property type="component" value="Unassembled WGS sequence"/>
</dbReference>
<dbReference type="SUPFAM" id="SSF53383">
    <property type="entry name" value="PLP-dependent transferases"/>
    <property type="match status" value="1"/>
</dbReference>
<proteinExistence type="inferred from homology"/>
<dbReference type="InterPro" id="IPR051750">
    <property type="entry name" value="Trans-sulfuration_enzymes"/>
</dbReference>
<sequence length="489" mass="53252">MRDFQKDPAWTEADLGLPLPDSVHACSVALPTWPSVVGYEEKRDKVMRRLRAGYPRFVRNPLVSRLTAEAAQAIGESGGSVFLFPTRVAAQRAQRWIERQAGAAVRSVGYEPFHAVVVPEAAIQAANDYQRFTGELVSSRAAEDFLNGGIKSGNKGYLVRRRLATLYGCQPEQVSVFASGMSAVMAAMRTLPGAADGRKTLQLEFPYVDSLKVQELFGSGVVFLQQTEGESFDEALRRIRKGEFAGVFTEVPSNPLLRCPNLPAVAEACREGGTPLIIDDSAVGPHNVKVLPWADVVTASLTKWISGAGDVMAGATIVREDSPFASDFQEALAREAAEGAPLYVGDLQVLLANMKGYKARMERPNESALRLVELLADHPAVETVWHPSITTRERYQAVMQPDGGFGGLFSFKLKLPKKTARFFNSLAVSKGPSFGTPFTLVSPYVMLAHYHERDWAEGCGVPETLIRVSCGQEDPETLAQAFTTALEAI</sequence>
<dbReference type="PANTHER" id="PTHR42699:SF1">
    <property type="entry name" value="CYSTATHIONINE GAMMA-SYNTHASE-RELATED"/>
    <property type="match status" value="1"/>
</dbReference>
<comment type="caution">
    <text evidence="4">The sequence shown here is derived from an EMBL/GenBank/DDBJ whole genome shotgun (WGS) entry which is preliminary data.</text>
</comment>
<dbReference type="InterPro" id="IPR000277">
    <property type="entry name" value="Cys/Met-Metab_PyrdxlP-dep_enz"/>
</dbReference>
<dbReference type="InterPro" id="IPR015421">
    <property type="entry name" value="PyrdxlP-dep_Trfase_major"/>
</dbReference>
<dbReference type="InterPro" id="IPR015424">
    <property type="entry name" value="PyrdxlP-dep_Trfase"/>
</dbReference>
<dbReference type="Gene3D" id="3.40.640.10">
    <property type="entry name" value="Type I PLP-dependent aspartate aminotransferase-like (Major domain)"/>
    <property type="match status" value="1"/>
</dbReference>
<dbReference type="RefSeq" id="WP_353568776.1">
    <property type="nucleotide sequence ID" value="NZ_BAABRI010000031.1"/>
</dbReference>
<comment type="similarity">
    <text evidence="3">Belongs to the trans-sulfuration enzymes family.</text>
</comment>
<name>A0ABP9UZ55_9BACT</name>
<accession>A0ABP9UZ55</accession>
<evidence type="ECO:0000256" key="2">
    <source>
        <dbReference type="ARBA" id="ARBA00022898"/>
    </source>
</evidence>
<reference evidence="4 5" key="1">
    <citation type="submission" date="2024-02" db="EMBL/GenBank/DDBJ databases">
        <title>Haloferula sargassicola NBRC 104335.</title>
        <authorList>
            <person name="Ichikawa N."/>
            <person name="Katano-Makiyama Y."/>
            <person name="Hidaka K."/>
        </authorList>
    </citation>
    <scope>NUCLEOTIDE SEQUENCE [LARGE SCALE GENOMIC DNA]</scope>
    <source>
        <strain evidence="4 5">NBRC 104335</strain>
    </source>
</reference>
<evidence type="ECO:0000313" key="4">
    <source>
        <dbReference type="EMBL" id="GAA5484669.1"/>
    </source>
</evidence>
<keyword evidence="5" id="KW-1185">Reference proteome</keyword>
<dbReference type="InterPro" id="IPR015422">
    <property type="entry name" value="PyrdxlP-dep_Trfase_small"/>
</dbReference>
<protein>
    <submittedName>
        <fullName evidence="4">L-2-amino-4-chloropent-4-enoate dechlorinase/desaturase</fullName>
    </submittedName>
</protein>
<keyword evidence="2 3" id="KW-0663">Pyridoxal phosphate</keyword>
<comment type="cofactor">
    <cofactor evidence="1 3">
        <name>pyridoxal 5'-phosphate</name>
        <dbReference type="ChEBI" id="CHEBI:597326"/>
    </cofactor>
</comment>
<gene>
    <name evidence="4" type="primary">besB</name>
    <name evidence="4" type="ORF">Hsar01_03915</name>
</gene>